<name>A0AAV7ET27_ARIFI</name>
<gene>
    <name evidence="1" type="ORF">H6P81_004907</name>
</gene>
<protein>
    <submittedName>
        <fullName evidence="1">Uncharacterized protein</fullName>
    </submittedName>
</protein>
<evidence type="ECO:0000313" key="1">
    <source>
        <dbReference type="EMBL" id="KAG9452003.1"/>
    </source>
</evidence>
<sequence>MLTVESSVLPTVLPLARIESKTTMSIMWRAGQFVESSIPLLGRKRGSDIRVLEKYIFWARDPVVDEVPFSAENFKNDCRVLEL</sequence>
<keyword evidence="2" id="KW-1185">Reference proteome</keyword>
<dbReference type="Proteomes" id="UP000825729">
    <property type="component" value="Unassembled WGS sequence"/>
</dbReference>
<dbReference type="AlphaFoldDB" id="A0AAV7ET27"/>
<reference evidence="1 2" key="1">
    <citation type="submission" date="2021-07" db="EMBL/GenBank/DDBJ databases">
        <title>The Aristolochia fimbriata genome: insights into angiosperm evolution, floral development and chemical biosynthesis.</title>
        <authorList>
            <person name="Jiao Y."/>
        </authorList>
    </citation>
    <scope>NUCLEOTIDE SEQUENCE [LARGE SCALE GENOMIC DNA]</scope>
    <source>
        <strain evidence="1">IBCAS-2021</strain>
        <tissue evidence="1">Leaf</tissue>
    </source>
</reference>
<dbReference type="EMBL" id="JAINDJ010000003">
    <property type="protein sequence ID" value="KAG9452003.1"/>
    <property type="molecule type" value="Genomic_DNA"/>
</dbReference>
<organism evidence="1 2">
    <name type="scientific">Aristolochia fimbriata</name>
    <name type="common">White veined hardy Dutchman's pipe vine</name>
    <dbReference type="NCBI Taxonomy" id="158543"/>
    <lineage>
        <taxon>Eukaryota</taxon>
        <taxon>Viridiplantae</taxon>
        <taxon>Streptophyta</taxon>
        <taxon>Embryophyta</taxon>
        <taxon>Tracheophyta</taxon>
        <taxon>Spermatophyta</taxon>
        <taxon>Magnoliopsida</taxon>
        <taxon>Magnoliidae</taxon>
        <taxon>Piperales</taxon>
        <taxon>Aristolochiaceae</taxon>
        <taxon>Aristolochia</taxon>
    </lineage>
</organism>
<evidence type="ECO:0000313" key="2">
    <source>
        <dbReference type="Proteomes" id="UP000825729"/>
    </source>
</evidence>
<comment type="caution">
    <text evidence="1">The sequence shown here is derived from an EMBL/GenBank/DDBJ whole genome shotgun (WGS) entry which is preliminary data.</text>
</comment>
<accession>A0AAV7ET27</accession>
<proteinExistence type="predicted"/>